<feature type="domain" description="WYL" evidence="1">
    <location>
        <begin position="161"/>
        <end position="232"/>
    </location>
</feature>
<gene>
    <name evidence="3" type="ORF">F4827_005029</name>
</gene>
<dbReference type="PANTHER" id="PTHR34580:SF1">
    <property type="entry name" value="PROTEIN PAFC"/>
    <property type="match status" value="1"/>
</dbReference>
<dbReference type="PROSITE" id="PS52050">
    <property type="entry name" value="WYL"/>
    <property type="match status" value="1"/>
</dbReference>
<dbReference type="Pfam" id="PF13280">
    <property type="entry name" value="WYL"/>
    <property type="match status" value="1"/>
</dbReference>
<name>A0A7W9WVR7_9BURK</name>
<evidence type="ECO:0000259" key="2">
    <source>
        <dbReference type="Pfam" id="PF25583"/>
    </source>
</evidence>
<keyword evidence="4" id="KW-1185">Reference proteome</keyword>
<dbReference type="Proteomes" id="UP000571554">
    <property type="component" value="Unassembled WGS sequence"/>
</dbReference>
<dbReference type="GO" id="GO:0003677">
    <property type="term" value="F:DNA binding"/>
    <property type="evidence" value="ECO:0007669"/>
    <property type="project" value="UniProtKB-KW"/>
</dbReference>
<proteinExistence type="predicted"/>
<dbReference type="InterPro" id="IPR057727">
    <property type="entry name" value="WCX_dom"/>
</dbReference>
<dbReference type="RefSeq" id="WP_183727703.1">
    <property type="nucleotide sequence ID" value="NZ_JACHBW010000016.1"/>
</dbReference>
<evidence type="ECO:0000259" key="1">
    <source>
        <dbReference type="Pfam" id="PF13280"/>
    </source>
</evidence>
<evidence type="ECO:0000313" key="3">
    <source>
        <dbReference type="EMBL" id="MBB6105163.1"/>
    </source>
</evidence>
<protein>
    <submittedName>
        <fullName evidence="3">Putative DNA-binding transcriptional regulator YafY</fullName>
    </submittedName>
</protein>
<dbReference type="InterPro" id="IPR026881">
    <property type="entry name" value="WYL_dom"/>
</dbReference>
<dbReference type="InterPro" id="IPR051534">
    <property type="entry name" value="CBASS_pafABC_assoc_protein"/>
</dbReference>
<dbReference type="AlphaFoldDB" id="A0A7W9WVR7"/>
<organism evidence="3 4">
    <name type="scientific">Paraburkholderia bannensis</name>
    <dbReference type="NCBI Taxonomy" id="765414"/>
    <lineage>
        <taxon>Bacteria</taxon>
        <taxon>Pseudomonadati</taxon>
        <taxon>Pseudomonadota</taxon>
        <taxon>Betaproteobacteria</taxon>
        <taxon>Burkholderiales</taxon>
        <taxon>Burkholderiaceae</taxon>
        <taxon>Paraburkholderia</taxon>
    </lineage>
</organism>
<dbReference type="EMBL" id="JACHBW010000016">
    <property type="protein sequence ID" value="MBB6105163.1"/>
    <property type="molecule type" value="Genomic_DNA"/>
</dbReference>
<feature type="domain" description="WCX" evidence="2">
    <location>
        <begin position="264"/>
        <end position="348"/>
    </location>
</feature>
<reference evidence="3 4" key="1">
    <citation type="submission" date="2020-08" db="EMBL/GenBank/DDBJ databases">
        <title>Above-ground endophytic microbial communities from plants in different locations in the United States.</title>
        <authorList>
            <person name="Frank C."/>
        </authorList>
    </citation>
    <scope>NUCLEOTIDE SEQUENCE [LARGE SCALE GENOMIC DNA]</scope>
    <source>
        <strain evidence="3 4">WP4_2_2</strain>
    </source>
</reference>
<evidence type="ECO:0000313" key="4">
    <source>
        <dbReference type="Proteomes" id="UP000571554"/>
    </source>
</evidence>
<dbReference type="PANTHER" id="PTHR34580">
    <property type="match status" value="1"/>
</dbReference>
<comment type="caution">
    <text evidence="3">The sequence shown here is derived from an EMBL/GenBank/DDBJ whole genome shotgun (WGS) entry which is preliminary data.</text>
</comment>
<keyword evidence="3" id="KW-0238">DNA-binding</keyword>
<sequence>MELEEILLSVLPFVEDAANVNAAAAKGIPFSRIREFVNSQMDKPKHERTIRRQLRRMAPYVDKVGETNGARWFKTTNAVMLSSQEHIDTNLAIALVSLDRCHYQGLPTAVMAGLEPALAMARARLRSAKHGTLARAGVNWKRKFVRMDGAQPLVYPTVDIEVYRQVSDALLHDRKLSFDYRKPADDSQHAKRYEARSPLGIVNRAGVFYLVVNEPAQGGPRLFRLDRIKQAKALNHAAERDANFNLDAYVSKEQALHFFPEAEVQLKLRIHASSAPHERSAAQHMLNEFTLHKDQKIQWASDRRSFELTATVKPSVMLRRFLHGQSDSIEVLEPASLREEFAARARLLAARYSD</sequence>
<dbReference type="Pfam" id="PF25583">
    <property type="entry name" value="WCX"/>
    <property type="match status" value="1"/>
</dbReference>
<accession>A0A7W9WVR7</accession>